<dbReference type="PROSITE" id="PS00211">
    <property type="entry name" value="ABC_TRANSPORTER_1"/>
    <property type="match status" value="1"/>
</dbReference>
<evidence type="ECO:0000256" key="1">
    <source>
        <dbReference type="ARBA" id="ARBA00004533"/>
    </source>
</evidence>
<evidence type="ECO:0000259" key="6">
    <source>
        <dbReference type="PROSITE" id="PS50893"/>
    </source>
</evidence>
<dbReference type="PANTHER" id="PTHR46743:SF2">
    <property type="entry name" value="TEICHOIC ACIDS EXPORT ATP-BINDING PROTEIN TAGH"/>
    <property type="match status" value="1"/>
</dbReference>
<protein>
    <submittedName>
        <fullName evidence="7">ABC transporter ATP-binding protein</fullName>
    </submittedName>
</protein>
<name>A0ABY2Y3N7_9HYPH</name>
<evidence type="ECO:0000256" key="4">
    <source>
        <dbReference type="ARBA" id="ARBA00022741"/>
    </source>
</evidence>
<dbReference type="Gene3D" id="3.40.50.300">
    <property type="entry name" value="P-loop containing nucleotide triphosphate hydrolases"/>
    <property type="match status" value="1"/>
</dbReference>
<evidence type="ECO:0000313" key="8">
    <source>
        <dbReference type="Proteomes" id="UP000312784"/>
    </source>
</evidence>
<dbReference type="InterPro" id="IPR027417">
    <property type="entry name" value="P-loop_NTPase"/>
</dbReference>
<feature type="domain" description="ABC transporter" evidence="6">
    <location>
        <begin position="2"/>
        <end position="217"/>
    </location>
</feature>
<dbReference type="SMART" id="SM00382">
    <property type="entry name" value="AAA"/>
    <property type="match status" value="1"/>
</dbReference>
<dbReference type="PANTHER" id="PTHR46743">
    <property type="entry name" value="TEICHOIC ACIDS EXPORT ATP-BINDING PROTEIN TAGH"/>
    <property type="match status" value="1"/>
</dbReference>
<reference evidence="7 8" key="1">
    <citation type="submission" date="2019-06" db="EMBL/GenBank/DDBJ databases">
        <title>Ochrobactrum cricket sp.nov., isolated from the insect Teleogryllus occipitalis living in deserted cropland.</title>
        <authorList>
            <person name="Hu M."/>
        </authorList>
    </citation>
    <scope>NUCLEOTIDE SEQUENCE [LARGE SCALE GENOMIC DNA]</scope>
    <source>
        <strain evidence="7 8">LCB8</strain>
    </source>
</reference>
<dbReference type="SUPFAM" id="SSF52540">
    <property type="entry name" value="P-loop containing nucleoside triphosphate hydrolases"/>
    <property type="match status" value="1"/>
</dbReference>
<dbReference type="Proteomes" id="UP000312784">
    <property type="component" value="Unassembled WGS sequence"/>
</dbReference>
<dbReference type="InterPro" id="IPR050683">
    <property type="entry name" value="Bact_Polysacc_Export_ATP-bd"/>
</dbReference>
<evidence type="ECO:0000313" key="7">
    <source>
        <dbReference type="EMBL" id="TNV14180.1"/>
    </source>
</evidence>
<gene>
    <name evidence="7" type="ORF">FIC94_14190</name>
</gene>
<accession>A0ABY2Y3N7</accession>
<sequence>MIDLINVSKSYKTNGIRKIIFDDLSFSFPENRNVAIVGPNGAGKSTLIRLIAGTELPDRGRIVRRGRVSWPLGFSSGFNGGMTGLENIRFVARIYEQDTEAMIDYVSDFSELGTSLHLPVKTYSSGMKARLAFGMSLAIDFDCYLIDEIIAVGDERFKAKSKAALDSKISHARVIMVSHSISQITHYCDCGIIIRESHIVYYDDIATLRTSFAEARS</sequence>
<dbReference type="InterPro" id="IPR017871">
    <property type="entry name" value="ABC_transporter-like_CS"/>
</dbReference>
<evidence type="ECO:0000256" key="3">
    <source>
        <dbReference type="ARBA" id="ARBA00022448"/>
    </source>
</evidence>
<dbReference type="CDD" id="cd03220">
    <property type="entry name" value="ABC_KpsT_Wzt"/>
    <property type="match status" value="1"/>
</dbReference>
<keyword evidence="8" id="KW-1185">Reference proteome</keyword>
<keyword evidence="5 7" id="KW-0067">ATP-binding</keyword>
<comment type="subcellular location">
    <subcellularLocation>
        <location evidence="1">Cell inner membrane</location>
    </subcellularLocation>
</comment>
<keyword evidence="4" id="KW-0547">Nucleotide-binding</keyword>
<evidence type="ECO:0000256" key="5">
    <source>
        <dbReference type="ARBA" id="ARBA00022840"/>
    </source>
</evidence>
<comment type="caution">
    <text evidence="7">The sequence shown here is derived from an EMBL/GenBank/DDBJ whole genome shotgun (WGS) entry which is preliminary data.</text>
</comment>
<comment type="similarity">
    <text evidence="2">Belongs to the ABC transporter superfamily.</text>
</comment>
<dbReference type="PROSITE" id="PS50893">
    <property type="entry name" value="ABC_TRANSPORTER_2"/>
    <property type="match status" value="1"/>
</dbReference>
<organism evidence="7 8">
    <name type="scientific">Ochrobactrum teleogrylli</name>
    <dbReference type="NCBI Taxonomy" id="2479765"/>
    <lineage>
        <taxon>Bacteria</taxon>
        <taxon>Pseudomonadati</taxon>
        <taxon>Pseudomonadota</taxon>
        <taxon>Alphaproteobacteria</taxon>
        <taxon>Hyphomicrobiales</taxon>
        <taxon>Brucellaceae</taxon>
        <taxon>Brucella/Ochrobactrum group</taxon>
        <taxon>Ochrobactrum</taxon>
    </lineage>
</organism>
<dbReference type="Pfam" id="PF00005">
    <property type="entry name" value="ABC_tran"/>
    <property type="match status" value="1"/>
</dbReference>
<keyword evidence="3" id="KW-0813">Transport</keyword>
<dbReference type="InterPro" id="IPR003439">
    <property type="entry name" value="ABC_transporter-like_ATP-bd"/>
</dbReference>
<proteinExistence type="inferred from homology"/>
<evidence type="ECO:0000256" key="2">
    <source>
        <dbReference type="ARBA" id="ARBA00005417"/>
    </source>
</evidence>
<dbReference type="InterPro" id="IPR003593">
    <property type="entry name" value="AAA+_ATPase"/>
</dbReference>
<dbReference type="RefSeq" id="WP_140025313.1">
    <property type="nucleotide sequence ID" value="NZ_JBHUFG010000041.1"/>
</dbReference>
<dbReference type="EMBL" id="VEWL01000008">
    <property type="protein sequence ID" value="TNV14180.1"/>
    <property type="molecule type" value="Genomic_DNA"/>
</dbReference>
<dbReference type="InterPro" id="IPR015860">
    <property type="entry name" value="ABC_transpr_TagH-like"/>
</dbReference>
<dbReference type="GO" id="GO:0005524">
    <property type="term" value="F:ATP binding"/>
    <property type="evidence" value="ECO:0007669"/>
    <property type="project" value="UniProtKB-KW"/>
</dbReference>